<gene>
    <name evidence="2" type="ORF">QJS10_CPA03g01655</name>
</gene>
<dbReference type="PANTHER" id="PTHR13582">
    <property type="entry name" value="M-PHASE PHOSPHOPROTEIN 6"/>
    <property type="match status" value="1"/>
</dbReference>
<protein>
    <recommendedName>
        <fullName evidence="4">M-phase phosphoprotein 6</fullName>
    </recommendedName>
</protein>
<sequence length="188" mass="21247">MAKRELSSTLKNLKFMQKSVLKEVKTKEEPAKPVGSFGPSTSRSKRCIVIMEGNPQPGTIKGRMSFQSFNPSIDKLNEETADDHQSHLSTPNNNLSSRDRENGFTPRSNASNSDTPNIDSNTEDPKREQPGMETESPLTRKSFKKRTAGEEDDGSSSQNRRKNSSKHQKREKMDWNVLRPPKVQNKRS</sequence>
<feature type="region of interest" description="Disordered" evidence="1">
    <location>
        <begin position="23"/>
        <end position="188"/>
    </location>
</feature>
<evidence type="ECO:0000313" key="3">
    <source>
        <dbReference type="Proteomes" id="UP001180020"/>
    </source>
</evidence>
<feature type="compositionally biased region" description="Basic residues" evidence="1">
    <location>
        <begin position="159"/>
        <end position="170"/>
    </location>
</feature>
<evidence type="ECO:0000313" key="2">
    <source>
        <dbReference type="EMBL" id="KAK1321907.1"/>
    </source>
</evidence>
<dbReference type="PANTHER" id="PTHR13582:SF0">
    <property type="entry name" value="M-PHASE PHOSPHOPROTEIN 6"/>
    <property type="match status" value="1"/>
</dbReference>
<comment type="caution">
    <text evidence="2">The sequence shown here is derived from an EMBL/GenBank/DDBJ whole genome shotgun (WGS) entry which is preliminary data.</text>
</comment>
<evidence type="ECO:0000256" key="1">
    <source>
        <dbReference type="SAM" id="MobiDB-lite"/>
    </source>
</evidence>
<reference evidence="2" key="2">
    <citation type="submission" date="2023-06" db="EMBL/GenBank/DDBJ databases">
        <authorList>
            <person name="Ma L."/>
            <person name="Liu K.-W."/>
            <person name="Li Z."/>
            <person name="Hsiao Y.-Y."/>
            <person name="Qi Y."/>
            <person name="Fu T."/>
            <person name="Tang G."/>
            <person name="Zhang D."/>
            <person name="Sun W.-H."/>
            <person name="Liu D.-K."/>
            <person name="Li Y."/>
            <person name="Chen G.-Z."/>
            <person name="Liu X.-D."/>
            <person name="Liao X.-Y."/>
            <person name="Jiang Y.-T."/>
            <person name="Yu X."/>
            <person name="Hao Y."/>
            <person name="Huang J."/>
            <person name="Zhao X.-W."/>
            <person name="Ke S."/>
            <person name="Chen Y.-Y."/>
            <person name="Wu W.-L."/>
            <person name="Hsu J.-L."/>
            <person name="Lin Y.-F."/>
            <person name="Huang M.-D."/>
            <person name="Li C.-Y."/>
            <person name="Huang L."/>
            <person name="Wang Z.-W."/>
            <person name="Zhao X."/>
            <person name="Zhong W.-Y."/>
            <person name="Peng D.-H."/>
            <person name="Ahmad S."/>
            <person name="Lan S."/>
            <person name="Zhang J.-S."/>
            <person name="Tsai W.-C."/>
            <person name="Van De Peer Y."/>
            <person name="Liu Z.-J."/>
        </authorList>
    </citation>
    <scope>NUCLEOTIDE SEQUENCE</scope>
    <source>
        <strain evidence="2">CP</strain>
        <tissue evidence="2">Leaves</tissue>
    </source>
</reference>
<accession>A0AAV9FBB6</accession>
<evidence type="ECO:0008006" key="4">
    <source>
        <dbReference type="Google" id="ProtNLM"/>
    </source>
</evidence>
<feature type="compositionally biased region" description="Basic and acidic residues" evidence="1">
    <location>
        <begin position="75"/>
        <end position="86"/>
    </location>
</feature>
<feature type="compositionally biased region" description="Polar residues" evidence="1">
    <location>
        <begin position="105"/>
        <end position="120"/>
    </location>
</feature>
<name>A0AAV9FBB6_ACOCL</name>
<organism evidence="2 3">
    <name type="scientific">Acorus calamus</name>
    <name type="common">Sweet flag</name>
    <dbReference type="NCBI Taxonomy" id="4465"/>
    <lineage>
        <taxon>Eukaryota</taxon>
        <taxon>Viridiplantae</taxon>
        <taxon>Streptophyta</taxon>
        <taxon>Embryophyta</taxon>
        <taxon>Tracheophyta</taxon>
        <taxon>Spermatophyta</taxon>
        <taxon>Magnoliopsida</taxon>
        <taxon>Liliopsida</taxon>
        <taxon>Acoraceae</taxon>
        <taxon>Acorus</taxon>
    </lineage>
</organism>
<dbReference type="GO" id="GO:0000460">
    <property type="term" value="P:maturation of 5.8S rRNA"/>
    <property type="evidence" value="ECO:0007669"/>
    <property type="project" value="TreeGrafter"/>
</dbReference>
<dbReference type="Proteomes" id="UP001180020">
    <property type="component" value="Unassembled WGS sequence"/>
</dbReference>
<reference evidence="2" key="1">
    <citation type="journal article" date="2023" name="Nat. Commun.">
        <title>Diploid and tetraploid genomes of Acorus and the evolution of monocots.</title>
        <authorList>
            <person name="Ma L."/>
            <person name="Liu K.W."/>
            <person name="Li Z."/>
            <person name="Hsiao Y.Y."/>
            <person name="Qi Y."/>
            <person name="Fu T."/>
            <person name="Tang G.D."/>
            <person name="Zhang D."/>
            <person name="Sun W.H."/>
            <person name="Liu D.K."/>
            <person name="Li Y."/>
            <person name="Chen G.Z."/>
            <person name="Liu X.D."/>
            <person name="Liao X.Y."/>
            <person name="Jiang Y.T."/>
            <person name="Yu X."/>
            <person name="Hao Y."/>
            <person name="Huang J."/>
            <person name="Zhao X.W."/>
            <person name="Ke S."/>
            <person name="Chen Y.Y."/>
            <person name="Wu W.L."/>
            <person name="Hsu J.L."/>
            <person name="Lin Y.F."/>
            <person name="Huang M.D."/>
            <person name="Li C.Y."/>
            <person name="Huang L."/>
            <person name="Wang Z.W."/>
            <person name="Zhao X."/>
            <person name="Zhong W.Y."/>
            <person name="Peng D.H."/>
            <person name="Ahmad S."/>
            <person name="Lan S."/>
            <person name="Zhang J.S."/>
            <person name="Tsai W.C."/>
            <person name="Van de Peer Y."/>
            <person name="Liu Z.J."/>
        </authorList>
    </citation>
    <scope>NUCLEOTIDE SEQUENCE</scope>
    <source>
        <strain evidence="2">CP</strain>
    </source>
</reference>
<feature type="compositionally biased region" description="Polar residues" evidence="1">
    <location>
        <begin position="87"/>
        <end position="96"/>
    </location>
</feature>
<dbReference type="AlphaFoldDB" id="A0AAV9FBB6"/>
<dbReference type="InterPro" id="IPR019324">
    <property type="entry name" value="MPP6"/>
</dbReference>
<keyword evidence="3" id="KW-1185">Reference proteome</keyword>
<proteinExistence type="predicted"/>
<dbReference type="EMBL" id="JAUJYO010000003">
    <property type="protein sequence ID" value="KAK1321907.1"/>
    <property type="molecule type" value="Genomic_DNA"/>
</dbReference>